<comment type="caution">
    <text evidence="2">The sequence shown here is derived from an EMBL/GenBank/DDBJ whole genome shotgun (WGS) entry which is preliminary data.</text>
</comment>
<gene>
    <name evidence="2" type="ORF">Tcan_11954</name>
</gene>
<name>A0A0B2VA35_TOXCA</name>
<dbReference type="EMBL" id="JPKZ01001750">
    <property type="protein sequence ID" value="KHN80306.1"/>
    <property type="molecule type" value="Genomic_DNA"/>
</dbReference>
<dbReference type="OrthoDB" id="10556952at2759"/>
<keyword evidence="3" id="KW-1185">Reference proteome</keyword>
<dbReference type="Proteomes" id="UP000031036">
    <property type="component" value="Unassembled WGS sequence"/>
</dbReference>
<evidence type="ECO:0000313" key="2">
    <source>
        <dbReference type="EMBL" id="KHN80306.1"/>
    </source>
</evidence>
<proteinExistence type="predicted"/>
<evidence type="ECO:0000256" key="1">
    <source>
        <dbReference type="SAM" id="MobiDB-lite"/>
    </source>
</evidence>
<protein>
    <submittedName>
        <fullName evidence="2">Uncharacterized protein</fullName>
    </submittedName>
</protein>
<dbReference type="AlphaFoldDB" id="A0A0B2VA35"/>
<feature type="region of interest" description="Disordered" evidence="1">
    <location>
        <begin position="47"/>
        <end position="71"/>
    </location>
</feature>
<organism evidence="2 3">
    <name type="scientific">Toxocara canis</name>
    <name type="common">Canine roundworm</name>
    <dbReference type="NCBI Taxonomy" id="6265"/>
    <lineage>
        <taxon>Eukaryota</taxon>
        <taxon>Metazoa</taxon>
        <taxon>Ecdysozoa</taxon>
        <taxon>Nematoda</taxon>
        <taxon>Chromadorea</taxon>
        <taxon>Rhabditida</taxon>
        <taxon>Spirurina</taxon>
        <taxon>Ascaridomorpha</taxon>
        <taxon>Ascaridoidea</taxon>
        <taxon>Toxocaridae</taxon>
        <taxon>Toxocara</taxon>
    </lineage>
</organism>
<sequence>MSITTVMHRRIYCKRKKTHHRKHIKSVEFRRHVKIYEVESSAFSDDDLCEEEDSKRRQQHADDPCDSDAGLDLDEKLNKRLRILDEADEEMQCAHYDSKLKRSNSGRLDWIRRSLNKRRGKAKPVPPSDIDDEEVACRTKATQTALTSFAAQKPVEKLRSWMLAMSDSCMMLAGLEGLEYGSPYTAIAQWIQSSFGAQKPGALNSFDSELSPEGECACDCTWFDERRRRRLRKSVFRMQQQYFEFHVRTKVFTRPPSSVVQYMMRLKASNSASCLLRTLIDRLDGQQKGEIVKTSDCYCRQTARIFSEYCRLLKGAGDFEYSVKPEELPPHLRLFY</sequence>
<feature type="compositionally biased region" description="Basic and acidic residues" evidence="1">
    <location>
        <begin position="53"/>
        <end position="63"/>
    </location>
</feature>
<accession>A0A0B2VA35</accession>
<evidence type="ECO:0000313" key="3">
    <source>
        <dbReference type="Proteomes" id="UP000031036"/>
    </source>
</evidence>
<reference evidence="2 3" key="1">
    <citation type="submission" date="2014-11" db="EMBL/GenBank/DDBJ databases">
        <title>Genetic blueprint of the zoonotic pathogen Toxocara canis.</title>
        <authorList>
            <person name="Zhu X.-Q."/>
            <person name="Korhonen P.K."/>
            <person name="Cai H."/>
            <person name="Young N.D."/>
            <person name="Nejsum P."/>
            <person name="von Samson-Himmelstjerna G."/>
            <person name="Boag P.R."/>
            <person name="Tan P."/>
            <person name="Li Q."/>
            <person name="Min J."/>
            <person name="Yang Y."/>
            <person name="Wang X."/>
            <person name="Fang X."/>
            <person name="Hall R.S."/>
            <person name="Hofmann A."/>
            <person name="Sternberg P.W."/>
            <person name="Jex A.R."/>
            <person name="Gasser R.B."/>
        </authorList>
    </citation>
    <scope>NUCLEOTIDE SEQUENCE [LARGE SCALE GENOMIC DNA]</scope>
    <source>
        <strain evidence="2">PN_DK_2014</strain>
    </source>
</reference>